<keyword evidence="2" id="KW-0732">Signal</keyword>
<dbReference type="PANTHER" id="PTHR43083">
    <property type="entry name" value="MANNAN POLYMERASE II"/>
    <property type="match status" value="1"/>
</dbReference>
<keyword evidence="4" id="KW-1185">Reference proteome</keyword>
<dbReference type="EMBL" id="PJQM01000214">
    <property type="protein sequence ID" value="RCI06168.1"/>
    <property type="molecule type" value="Genomic_DNA"/>
</dbReference>
<dbReference type="PANTHER" id="PTHR43083:SF6">
    <property type="entry name" value="MANNAN POLYMERASE COMPLEXES SUBUNIT MNN9"/>
    <property type="match status" value="1"/>
</dbReference>
<dbReference type="InterPro" id="IPR052086">
    <property type="entry name" value="Mannan_Polymerase_Subunit"/>
</dbReference>
<comment type="caution">
    <text evidence="3">The sequence shown here is derived from an EMBL/GenBank/DDBJ whole genome shotgun (WGS) entry which is preliminary data.</text>
</comment>
<evidence type="ECO:0000256" key="1">
    <source>
        <dbReference type="ARBA" id="ARBA00037964"/>
    </source>
</evidence>
<protein>
    <submittedName>
        <fullName evidence="3">Mannan polymerase II complex anp1 subunit</fullName>
    </submittedName>
</protein>
<feature type="chain" id="PRO_5016727775" evidence="2">
    <location>
        <begin position="23"/>
        <end position="236"/>
    </location>
</feature>
<dbReference type="OrthoDB" id="2405412at2759"/>
<proteinExistence type="inferred from homology"/>
<dbReference type="SUPFAM" id="SSF53448">
    <property type="entry name" value="Nucleotide-diphospho-sugar transferases"/>
    <property type="match status" value="1"/>
</dbReference>
<dbReference type="STRING" id="4846.A0A367KVD2"/>
<dbReference type="CDD" id="cd00761">
    <property type="entry name" value="Glyco_tranf_GTA_type"/>
    <property type="match status" value="1"/>
</dbReference>
<dbReference type="Proteomes" id="UP000253551">
    <property type="component" value="Unassembled WGS sequence"/>
</dbReference>
<dbReference type="InterPro" id="IPR029044">
    <property type="entry name" value="Nucleotide-diphossugar_trans"/>
</dbReference>
<evidence type="ECO:0000313" key="3">
    <source>
        <dbReference type="EMBL" id="RCI06168.1"/>
    </source>
</evidence>
<gene>
    <name evidence="3" type="primary">ANP1</name>
    <name evidence="3" type="ORF">CU098_012947</name>
</gene>
<evidence type="ECO:0000313" key="4">
    <source>
        <dbReference type="Proteomes" id="UP000253551"/>
    </source>
</evidence>
<dbReference type="Gene3D" id="3.90.550.10">
    <property type="entry name" value="Spore Coat Polysaccharide Biosynthesis Protein SpsA, Chain A"/>
    <property type="match status" value="1"/>
</dbReference>
<sequence>MTKRLVLVILSLFFVVTFYSLSQHGCKRTARIVRESMALTQQVPFSSQQAKYMNLNNMSQEHVLILTPLKNAEPYLDRYFELLDSLDYPKHLISLAFLVSDTTDNTMDMLYQHANAYHRMDIFVKDFSYRLPQSNRHGFDIQPLRRSFMARSRNYLLTAALREEHSWVLWLDVDIVQYPTHILKDLQSLNLDIVVPNCLKYTEDGSFWGYDKNNWQETVESIALQQSLDTVKSFFV</sequence>
<feature type="signal peptide" evidence="2">
    <location>
        <begin position="1"/>
        <end position="22"/>
    </location>
</feature>
<reference evidence="3 4" key="1">
    <citation type="journal article" date="2018" name="G3 (Bethesda)">
        <title>Phylogenetic and Phylogenomic Definition of Rhizopus Species.</title>
        <authorList>
            <person name="Gryganskyi A.P."/>
            <person name="Golan J."/>
            <person name="Dolatabadi S."/>
            <person name="Mondo S."/>
            <person name="Robb S."/>
            <person name="Idnurm A."/>
            <person name="Muszewska A."/>
            <person name="Steczkiewicz K."/>
            <person name="Masonjones S."/>
            <person name="Liao H.L."/>
            <person name="Gajdeczka M.T."/>
            <person name="Anike F."/>
            <person name="Vuek A."/>
            <person name="Anishchenko I.M."/>
            <person name="Voigt K."/>
            <person name="de Hoog G.S."/>
            <person name="Smith M.E."/>
            <person name="Heitman J."/>
            <person name="Vilgalys R."/>
            <person name="Stajich J.E."/>
        </authorList>
    </citation>
    <scope>NUCLEOTIDE SEQUENCE [LARGE SCALE GENOMIC DNA]</scope>
    <source>
        <strain evidence="3 4">LSU 92-RS-03</strain>
    </source>
</reference>
<comment type="similarity">
    <text evidence="1">Belongs to the ANP1/MMN9/VAN1 family.</text>
</comment>
<name>A0A367KVD2_RHIST</name>
<evidence type="ECO:0000256" key="2">
    <source>
        <dbReference type="SAM" id="SignalP"/>
    </source>
</evidence>
<accession>A0A367KVD2</accession>
<organism evidence="3 4">
    <name type="scientific">Rhizopus stolonifer</name>
    <name type="common">Rhizopus nigricans</name>
    <dbReference type="NCBI Taxonomy" id="4846"/>
    <lineage>
        <taxon>Eukaryota</taxon>
        <taxon>Fungi</taxon>
        <taxon>Fungi incertae sedis</taxon>
        <taxon>Mucoromycota</taxon>
        <taxon>Mucoromycotina</taxon>
        <taxon>Mucoromycetes</taxon>
        <taxon>Mucorales</taxon>
        <taxon>Mucorineae</taxon>
        <taxon>Rhizopodaceae</taxon>
        <taxon>Rhizopus</taxon>
    </lineage>
</organism>
<dbReference type="Pfam" id="PF03452">
    <property type="entry name" value="Anp1"/>
    <property type="match status" value="1"/>
</dbReference>
<dbReference type="AlphaFoldDB" id="A0A367KVD2"/>